<evidence type="ECO:0000313" key="1">
    <source>
        <dbReference type="EMBL" id="KKN80213.1"/>
    </source>
</evidence>
<proteinExistence type="predicted"/>
<gene>
    <name evidence="1" type="ORF">LCGC14_0331670</name>
</gene>
<reference evidence="1" key="1">
    <citation type="journal article" date="2015" name="Nature">
        <title>Complex archaea that bridge the gap between prokaryotes and eukaryotes.</title>
        <authorList>
            <person name="Spang A."/>
            <person name="Saw J.H."/>
            <person name="Jorgensen S.L."/>
            <person name="Zaremba-Niedzwiedzka K."/>
            <person name="Martijn J."/>
            <person name="Lind A.E."/>
            <person name="van Eijk R."/>
            <person name="Schleper C."/>
            <person name="Guy L."/>
            <person name="Ettema T.J."/>
        </authorList>
    </citation>
    <scope>NUCLEOTIDE SEQUENCE</scope>
</reference>
<comment type="caution">
    <text evidence="1">The sequence shown here is derived from an EMBL/GenBank/DDBJ whole genome shotgun (WGS) entry which is preliminary data.</text>
</comment>
<dbReference type="EMBL" id="LAZR01000234">
    <property type="protein sequence ID" value="KKN80213.1"/>
    <property type="molecule type" value="Genomic_DNA"/>
</dbReference>
<name>A0A0F9WNH4_9ZZZZ</name>
<protein>
    <submittedName>
        <fullName evidence="1">Uncharacterized protein</fullName>
    </submittedName>
</protein>
<organism evidence="1">
    <name type="scientific">marine sediment metagenome</name>
    <dbReference type="NCBI Taxonomy" id="412755"/>
    <lineage>
        <taxon>unclassified sequences</taxon>
        <taxon>metagenomes</taxon>
        <taxon>ecological metagenomes</taxon>
    </lineage>
</organism>
<accession>A0A0F9WNH4</accession>
<sequence length="185" mass="20803">MGKRVASSHPSDMTTLDWAKVVVYEAQWYRQVEKTSGVQNILSKIEKEASALVEACRKQIDTTPSVIMALFKDHLLEELSKVVYAYDGLGYLRLKSLVAERSVDERLPPGRTPRFTEYRIGVYRKDAEGKDPVMVGSIHVAASDDPGINVEALLPLVCLWIREYAEGVGLGIKFEHEMESYAKQL</sequence>
<dbReference type="AlphaFoldDB" id="A0A0F9WNH4"/>